<proteinExistence type="predicted"/>
<evidence type="ECO:0000256" key="1">
    <source>
        <dbReference type="SAM" id="MobiDB-lite"/>
    </source>
</evidence>
<evidence type="ECO:0000313" key="4">
    <source>
        <dbReference type="Proteomes" id="UP000270296"/>
    </source>
</evidence>
<dbReference type="EMBL" id="UZAM01013505">
    <property type="protein sequence ID" value="VDP28274.1"/>
    <property type="molecule type" value="Genomic_DNA"/>
</dbReference>
<accession>A0A183J2D0</accession>
<gene>
    <name evidence="3" type="ORF">SBAD_LOCUS10028</name>
</gene>
<dbReference type="Pfam" id="PF08073">
    <property type="entry name" value="CHDNT"/>
    <property type="match status" value="1"/>
</dbReference>
<keyword evidence="4" id="KW-1185">Reference proteome</keyword>
<evidence type="ECO:0000313" key="5">
    <source>
        <dbReference type="WBParaSite" id="SBAD_0001038401-mRNA-1"/>
    </source>
</evidence>
<reference evidence="5" key="1">
    <citation type="submission" date="2016-06" db="UniProtKB">
        <authorList>
            <consortium name="WormBaseParasite"/>
        </authorList>
    </citation>
    <scope>IDENTIFICATION</scope>
</reference>
<dbReference type="InterPro" id="IPR012958">
    <property type="entry name" value="CHD_N"/>
</dbReference>
<feature type="compositionally biased region" description="Basic and acidic residues" evidence="1">
    <location>
        <begin position="199"/>
        <end position="208"/>
    </location>
</feature>
<feature type="compositionally biased region" description="Acidic residues" evidence="1">
    <location>
        <begin position="17"/>
        <end position="29"/>
    </location>
</feature>
<feature type="region of interest" description="Disordered" evidence="1">
    <location>
        <begin position="164"/>
        <end position="234"/>
    </location>
</feature>
<feature type="domain" description="CHD N-terminal" evidence="2">
    <location>
        <begin position="109"/>
        <end position="159"/>
    </location>
</feature>
<dbReference type="OrthoDB" id="5869131at2759"/>
<feature type="region of interest" description="Disordered" evidence="1">
    <location>
        <begin position="17"/>
        <end position="87"/>
    </location>
</feature>
<name>A0A183J2D0_9BILA</name>
<dbReference type="AlphaFoldDB" id="A0A183J2D0"/>
<dbReference type="WBParaSite" id="SBAD_0001038401-mRNA-1">
    <property type="protein sequence ID" value="SBAD_0001038401-mRNA-1"/>
    <property type="gene ID" value="SBAD_0001038401"/>
</dbReference>
<protein>
    <submittedName>
        <fullName evidence="5">CHDNT domain-containing protein</fullName>
    </submittedName>
</protein>
<sequence>MMFQQKSGLNCFHDADYETFEEQDNDDDHESPCPSPTVSRDDVGRKLSKNRGGSSSSSGGQLKRPRRTRRKVVADDSSDTVSSPASTTSKQKMCSATLCAEFGLNDVVLDYDSNDFNGITNYKAFNTKVRPLLLEVNPKISKTRLVTVMALKWKEFQETFGARSRSSQLLATSTNGADTSRTPVPGSGGPGPGTAPRSSSDKEAREKIVAPIKIKLSTRPTGRKRKKDANASSLSDCRLTTKDLSAVAAVRKVHVGHSTSLSLNAKVMLCVLQEEETRNHDSDAEFEALLAEHELEADQVAVEKKGTMWYV</sequence>
<feature type="compositionally biased region" description="Polar residues" evidence="1">
    <location>
        <begin position="164"/>
        <end position="178"/>
    </location>
</feature>
<evidence type="ECO:0000313" key="3">
    <source>
        <dbReference type="EMBL" id="VDP28274.1"/>
    </source>
</evidence>
<reference evidence="3 4" key="2">
    <citation type="submission" date="2018-11" db="EMBL/GenBank/DDBJ databases">
        <authorList>
            <consortium name="Pathogen Informatics"/>
        </authorList>
    </citation>
    <scope>NUCLEOTIDE SEQUENCE [LARGE SCALE GENOMIC DNA]</scope>
</reference>
<dbReference type="Proteomes" id="UP000270296">
    <property type="component" value="Unassembled WGS sequence"/>
</dbReference>
<evidence type="ECO:0000259" key="2">
    <source>
        <dbReference type="Pfam" id="PF08073"/>
    </source>
</evidence>
<organism evidence="5">
    <name type="scientific">Soboliphyme baturini</name>
    <dbReference type="NCBI Taxonomy" id="241478"/>
    <lineage>
        <taxon>Eukaryota</taxon>
        <taxon>Metazoa</taxon>
        <taxon>Ecdysozoa</taxon>
        <taxon>Nematoda</taxon>
        <taxon>Enoplea</taxon>
        <taxon>Dorylaimia</taxon>
        <taxon>Dioctophymatida</taxon>
        <taxon>Dioctophymatoidea</taxon>
        <taxon>Soboliphymatidae</taxon>
        <taxon>Soboliphyme</taxon>
    </lineage>
</organism>